<dbReference type="EMBL" id="CP115611">
    <property type="protein sequence ID" value="WBW72061.1"/>
    <property type="molecule type" value="Genomic_DNA"/>
</dbReference>
<organism evidence="1 2">
    <name type="scientific">Schizosaccharomyces osmophilus</name>
    <dbReference type="NCBI Taxonomy" id="2545709"/>
    <lineage>
        <taxon>Eukaryota</taxon>
        <taxon>Fungi</taxon>
        <taxon>Dikarya</taxon>
        <taxon>Ascomycota</taxon>
        <taxon>Taphrinomycotina</taxon>
        <taxon>Schizosaccharomycetes</taxon>
        <taxon>Schizosaccharomycetales</taxon>
        <taxon>Schizosaccharomycetaceae</taxon>
        <taxon>Schizosaccharomyces</taxon>
    </lineage>
</organism>
<name>A0AAF0AU30_9SCHI</name>
<gene>
    <name evidence="1" type="primary">wdr7</name>
    <name evidence="1" type="ORF">SOMG_01490</name>
</gene>
<keyword evidence="2" id="KW-1185">Reference proteome</keyword>
<dbReference type="InterPro" id="IPR016024">
    <property type="entry name" value="ARM-type_fold"/>
</dbReference>
<dbReference type="SUPFAM" id="SSF48371">
    <property type="entry name" value="ARM repeat"/>
    <property type="match status" value="1"/>
</dbReference>
<dbReference type="GeneID" id="80874972"/>
<dbReference type="InterPro" id="IPR015943">
    <property type="entry name" value="WD40/YVTN_repeat-like_dom_sf"/>
</dbReference>
<dbReference type="InterPro" id="IPR036322">
    <property type="entry name" value="WD40_repeat_dom_sf"/>
</dbReference>
<proteinExistence type="predicted"/>
<dbReference type="AlphaFoldDB" id="A0AAF0AU30"/>
<sequence>MDRVVLAKNCPTTRLETKTDVSFVCQYENILVVGESSGQILVFTVRENGDLEYTQHLLYHKHPINSVLCFPFEVDGIVDLAVLSLDESGLLCQWLLKSCNCRAKLQLHDGLCLQLYLLNPNYVCVCGTYLSIYIIQLANFSIAGNWINHDNWPILFSCNERSNCIPVGYVDGSVSLWSQKSTSLEFEKKVTCKPIATEKLGSLISVHSAKYLSKNLHIFVYESGISIVRDLQKCECYYYKEQVTSVLLLKTGAICLFTLSEMLLLKLSSTSVPELNVVNSFSGRYPWKSIFLYNEEPVILKKCSSKITLEWIMNNNQRQILLSPHLDQKVITSAYCYNLNLFLGGTTGLAMYSLFDWYIHNDPFPVESFPSVKGLVTCMKIFENDPSEIVLVVTTKDGNGYFYKLLHQERWQFICHRTLNSLCILKVVFLRKVMSSKQSGVYVFVGLDGSLTALDELFNVLGFLPSDGSQAESIHYIYGSDSIFVSYDNFQSLQWEFLKQEVHDVKNNPVMDASFVSINLGKHCDPVTANRGTYSTITDDLLVTFLNTKALVNSIIFSNETYVEKSCVDEFLDFIQPPFLNAENEADMLYQSDITNQSCVHLGVGKADGSAIIRYNSSMQSVTSEAPFCSALLLHLYFSLLLPICKYDGLSENQIKEGILLNLEGITSTEYSLSTLTFAWSNSDKNVQEIIRFVLLRIAELTPSDELQRIIHYFFEVFCSFQKNYYLDSEITHSLYVLSILAELYPSAFDDHEVKTLSSYLLQKASDYENDHVALRLLSNGFSVFSKHIDPAKLIYYMSLSASVHDHDLKDENSMLFRSVVDVSSSNSILLLTCLCNEVYDPNKSKLRQAILKIMRLAIENTEQNFVLFNHLLTEKLIPILYANRSSKEAIEVTKAISERFPFVCFDERIDKYSYIENGFLTVYEIPKRKKIVSSESVDGDFQTLSANPAGECYIGVSAMKKECIVWRMMYENGTFLNSYDTNLSVVKRVLLQTNSDFENDRPKVLWIGQASAEIHVGSTIAIIDI</sequence>
<accession>A0AAF0AU30</accession>
<dbReference type="RefSeq" id="XP_056036304.1">
    <property type="nucleotide sequence ID" value="XM_056180283.1"/>
</dbReference>
<dbReference type="KEGG" id="som:SOMG_01490"/>
<evidence type="ECO:0000313" key="2">
    <source>
        <dbReference type="Proteomes" id="UP001212411"/>
    </source>
</evidence>
<evidence type="ECO:0000313" key="1">
    <source>
        <dbReference type="EMBL" id="WBW72061.1"/>
    </source>
</evidence>
<protein>
    <submittedName>
        <fullName evidence="1">WD repeat protein, WDR7-like protein</fullName>
    </submittedName>
</protein>
<reference evidence="1 2" key="1">
    <citation type="journal article" date="2023" name="G3 (Bethesda)">
        <title>A high-quality reference genome for the fission yeast Schizosaccharomyces osmophilus.</title>
        <authorList>
            <person name="Jia G.S."/>
            <person name="Zhang W.C."/>
            <person name="Liang Y."/>
            <person name="Liu X.H."/>
            <person name="Rhind N."/>
            <person name="Pidoux A."/>
            <person name="Brysch-Herzberg M."/>
            <person name="Du L.L."/>
        </authorList>
    </citation>
    <scope>NUCLEOTIDE SEQUENCE [LARGE SCALE GENOMIC DNA]</scope>
    <source>
        <strain evidence="1 2">CBS 15793</strain>
    </source>
</reference>
<dbReference type="Gene3D" id="2.130.10.10">
    <property type="entry name" value="YVTN repeat-like/Quinoprotein amine dehydrogenase"/>
    <property type="match status" value="1"/>
</dbReference>
<dbReference type="SUPFAM" id="SSF50978">
    <property type="entry name" value="WD40 repeat-like"/>
    <property type="match status" value="1"/>
</dbReference>
<dbReference type="Proteomes" id="UP001212411">
    <property type="component" value="Chromosome 1"/>
</dbReference>